<dbReference type="InterPro" id="IPR052927">
    <property type="entry name" value="DCC_oxidoreductase"/>
</dbReference>
<dbReference type="EMBL" id="FOZS01000002">
    <property type="protein sequence ID" value="SFS81056.1"/>
    <property type="molecule type" value="Genomic_DNA"/>
</dbReference>
<sequence length="140" mass="16025">MGEEIPDDGPIVLFDGVCTLCNGFVQFIIPRDTEERFYFASLQSDAGQRLLAEHDLPTDELESVVLIEGEDSYVKSGAIIRIATLLGGVYRLLWPLQYLPQRLRDFAYDFVADRRYRWFGKKDRCAIPETSGNVQARFLE</sequence>
<name>A0A1I6SVU9_9EURY</name>
<reference evidence="2" key="1">
    <citation type="submission" date="2016-10" db="EMBL/GenBank/DDBJ databases">
        <authorList>
            <person name="Varghese N."/>
            <person name="Submissions S."/>
        </authorList>
    </citation>
    <scope>NUCLEOTIDE SEQUENCE [LARGE SCALE GENOMIC DNA]</scope>
    <source>
        <strain evidence="2">DSM 22427</strain>
    </source>
</reference>
<dbReference type="AlphaFoldDB" id="A0A1I6SVU9"/>
<keyword evidence="2" id="KW-1185">Reference proteome</keyword>
<accession>A0A1I6SVU9</accession>
<gene>
    <name evidence="1" type="ORF">SAMN04488556_2948</name>
</gene>
<dbReference type="Pfam" id="PF04134">
    <property type="entry name" value="DCC1-like"/>
    <property type="match status" value="1"/>
</dbReference>
<dbReference type="PANTHER" id="PTHR33639">
    <property type="entry name" value="THIOL-DISULFIDE OXIDOREDUCTASE DCC"/>
    <property type="match status" value="1"/>
</dbReference>
<dbReference type="OrthoDB" id="340558at2157"/>
<dbReference type="PANTHER" id="PTHR33639:SF2">
    <property type="entry name" value="DUF393 DOMAIN-CONTAINING PROTEIN"/>
    <property type="match status" value="1"/>
</dbReference>
<dbReference type="GO" id="GO:0015035">
    <property type="term" value="F:protein-disulfide reductase activity"/>
    <property type="evidence" value="ECO:0007669"/>
    <property type="project" value="InterPro"/>
</dbReference>
<evidence type="ECO:0000313" key="2">
    <source>
        <dbReference type="Proteomes" id="UP000199199"/>
    </source>
</evidence>
<dbReference type="InterPro" id="IPR007263">
    <property type="entry name" value="DCC1-like"/>
</dbReference>
<evidence type="ECO:0000313" key="1">
    <source>
        <dbReference type="EMBL" id="SFS81056.1"/>
    </source>
</evidence>
<dbReference type="Proteomes" id="UP000199199">
    <property type="component" value="Unassembled WGS sequence"/>
</dbReference>
<protein>
    <submittedName>
        <fullName evidence="1">Predicted thiol-disulfide oxidoreductase YuxK, DCC family</fullName>
    </submittedName>
</protein>
<organism evidence="1 2">
    <name type="scientific">Halostagnicola kamekurae</name>
    <dbReference type="NCBI Taxonomy" id="619731"/>
    <lineage>
        <taxon>Archaea</taxon>
        <taxon>Methanobacteriati</taxon>
        <taxon>Methanobacteriota</taxon>
        <taxon>Stenosarchaea group</taxon>
        <taxon>Halobacteria</taxon>
        <taxon>Halobacteriales</taxon>
        <taxon>Natrialbaceae</taxon>
        <taxon>Halostagnicola</taxon>
    </lineage>
</organism>
<proteinExistence type="predicted"/>
<dbReference type="RefSeq" id="WP_092905393.1">
    <property type="nucleotide sequence ID" value="NZ_FOZS01000002.1"/>
</dbReference>